<evidence type="ECO:0000256" key="6">
    <source>
        <dbReference type="ARBA" id="ARBA00022614"/>
    </source>
</evidence>
<dbReference type="PROSITE" id="PS50082">
    <property type="entry name" value="WD_REPEATS_2"/>
    <property type="match status" value="1"/>
</dbReference>
<evidence type="ECO:0000259" key="13">
    <source>
        <dbReference type="Pfam" id="PF23215"/>
    </source>
</evidence>
<dbReference type="InterPro" id="IPR052489">
    <property type="entry name" value="LRWD1"/>
</dbReference>
<keyword evidence="9" id="KW-0539">Nucleus</keyword>
<dbReference type="InterPro" id="IPR036322">
    <property type="entry name" value="WD40_repeat_dom_sf"/>
</dbReference>
<dbReference type="Pfam" id="PF23215">
    <property type="entry name" value="WD_LRWD1"/>
    <property type="match status" value="1"/>
</dbReference>
<dbReference type="AlphaFoldDB" id="A0A9D4NBN5"/>
<comment type="caution">
    <text evidence="14">The sequence shown here is derived from an EMBL/GenBank/DDBJ whole genome shotgun (WGS) entry which is preliminary data.</text>
</comment>
<dbReference type="SUPFAM" id="SSF50978">
    <property type="entry name" value="WD40 repeat-like"/>
    <property type="match status" value="1"/>
</dbReference>
<dbReference type="GO" id="GO:0003682">
    <property type="term" value="F:chromatin binding"/>
    <property type="evidence" value="ECO:0007669"/>
    <property type="project" value="TreeGrafter"/>
</dbReference>
<evidence type="ECO:0000256" key="9">
    <source>
        <dbReference type="ARBA" id="ARBA00023242"/>
    </source>
</evidence>
<evidence type="ECO:0000256" key="11">
    <source>
        <dbReference type="SAM" id="MobiDB-lite"/>
    </source>
</evidence>
<dbReference type="GO" id="GO:0071169">
    <property type="term" value="P:establishment of protein localization to chromatin"/>
    <property type="evidence" value="ECO:0007669"/>
    <property type="project" value="TreeGrafter"/>
</dbReference>
<dbReference type="Gene3D" id="3.80.10.10">
    <property type="entry name" value="Ribonuclease Inhibitor"/>
    <property type="match status" value="1"/>
</dbReference>
<gene>
    <name evidence="14" type="ORF">DPMN_015786</name>
</gene>
<evidence type="ECO:0000256" key="8">
    <source>
        <dbReference type="ARBA" id="ARBA00023212"/>
    </source>
</evidence>
<evidence type="ECO:0000313" key="14">
    <source>
        <dbReference type="EMBL" id="KAH3891681.1"/>
    </source>
</evidence>
<dbReference type="Pfam" id="PF23211">
    <property type="entry name" value="LRR_LRWD1"/>
    <property type="match status" value="1"/>
</dbReference>
<dbReference type="InterPro" id="IPR056160">
    <property type="entry name" value="WD_LRWD1"/>
</dbReference>
<keyword evidence="15" id="KW-1185">Reference proteome</keyword>
<dbReference type="InterPro" id="IPR032675">
    <property type="entry name" value="LRR_dom_sf"/>
</dbReference>
<feature type="region of interest" description="Disordered" evidence="11">
    <location>
        <begin position="231"/>
        <end position="279"/>
    </location>
</feature>
<keyword evidence="6" id="KW-0433">Leucine-rich repeat</keyword>
<name>A0A9D4NBN5_DREPO</name>
<evidence type="ECO:0000256" key="4">
    <source>
        <dbReference type="ARBA" id="ARBA00022454"/>
    </source>
</evidence>
<dbReference type="Proteomes" id="UP000828390">
    <property type="component" value="Unassembled WGS sequence"/>
</dbReference>
<sequence length="691" mass="77948">MKGPPTKENLLHLGKCDELYKIQNLDLSRHNLTEIDVDLFNQLTSLESLDVSQNSLSHIPHNLHLPQLRILDVADNKLTSVDFVKNFRCLTELYIEDNTLIDEDDFIAKVLCPSLKSLDGGFDMEAIDRAIFQYRSQLKPQIQAVWEARFAEVYSSGVPVSEIESLHKVFVDTVHDGNLVGANLTMTKFKTFMISHLCHELLEDVNSLTKKFSRGSTNTLSRYGTRVSLGITPEKDYSHGTPKLKTEVSESERSKKRKRDEDTECKPVKSPEAKRTKTHHVTPVVTQLTPDTEIIPSSECQYDPSLFIRCHSDKNDPEDRNTKVWKCAFEPLIGGKKGETSNILASCGGKIVCIIDCQTGKVIKRYKDSSKSESFYALAWTTLKADGENLKEDANILAVAGEDRQIKLIHPTQLVMFGCLSGHRGYISSLVFHPSRPEILFSGSRDNKIIMWQICTPNFKDFSIRWSRCAVLSLNKTDAISLMIEPMLNVLLVGCETSCFAWSIDKIKEEKNTHQPAHYEFVHPKQGEEDNNGPTVDGLVALPNSCVASKCVGHLTLYLWDLGSHVGKISHSKCRQVIVEPLAFLQYRKIEVDYLYLSANRGMLCVGDDVGRMYIYQLESVCKDKKPDKKLLQPLMVLEYPDLVIDKQFTGKMKDLEIGKQPVVNCVAISSSKEYLACGTDNNVVCIWRLM</sequence>
<proteinExistence type="predicted"/>
<keyword evidence="5" id="KW-0963">Cytoplasm</keyword>
<dbReference type="PROSITE" id="PS50294">
    <property type="entry name" value="WD_REPEATS_REGION"/>
    <property type="match status" value="1"/>
</dbReference>
<dbReference type="Gene3D" id="2.130.10.10">
    <property type="entry name" value="YVTN repeat-like/Quinoprotein amine dehydrogenase"/>
    <property type="match status" value="1"/>
</dbReference>
<evidence type="ECO:0000259" key="12">
    <source>
        <dbReference type="Pfam" id="PF23211"/>
    </source>
</evidence>
<protein>
    <recommendedName>
        <fullName evidence="16">Origin recognition complex-associated protein</fullName>
    </recommendedName>
</protein>
<dbReference type="InterPro" id="IPR001611">
    <property type="entry name" value="Leu-rich_rpt"/>
</dbReference>
<dbReference type="GO" id="GO:0006325">
    <property type="term" value="P:chromatin organization"/>
    <property type="evidence" value="ECO:0007669"/>
    <property type="project" value="TreeGrafter"/>
</dbReference>
<dbReference type="GO" id="GO:0005813">
    <property type="term" value="C:centrosome"/>
    <property type="evidence" value="ECO:0007669"/>
    <property type="project" value="UniProtKB-SubCell"/>
</dbReference>
<keyword evidence="10" id="KW-0853">WD repeat</keyword>
<evidence type="ECO:0000256" key="7">
    <source>
        <dbReference type="ARBA" id="ARBA00022737"/>
    </source>
</evidence>
<dbReference type="InterPro" id="IPR056363">
    <property type="entry name" value="LRR_LRWD1_dom"/>
</dbReference>
<reference evidence="14" key="1">
    <citation type="journal article" date="2019" name="bioRxiv">
        <title>The Genome of the Zebra Mussel, Dreissena polymorpha: A Resource for Invasive Species Research.</title>
        <authorList>
            <person name="McCartney M.A."/>
            <person name="Auch B."/>
            <person name="Kono T."/>
            <person name="Mallez S."/>
            <person name="Zhang Y."/>
            <person name="Obille A."/>
            <person name="Becker A."/>
            <person name="Abrahante J.E."/>
            <person name="Garbe J."/>
            <person name="Badalamenti J.P."/>
            <person name="Herman A."/>
            <person name="Mangelson H."/>
            <person name="Liachko I."/>
            <person name="Sullivan S."/>
            <person name="Sone E.D."/>
            <person name="Koren S."/>
            <person name="Silverstein K.A.T."/>
            <person name="Beckman K.B."/>
            <person name="Gohl D.M."/>
        </authorList>
    </citation>
    <scope>NUCLEOTIDE SEQUENCE</scope>
    <source>
        <strain evidence="14">Duluth1</strain>
        <tissue evidence="14">Whole animal</tissue>
    </source>
</reference>
<evidence type="ECO:0008006" key="16">
    <source>
        <dbReference type="Google" id="ProtNLM"/>
    </source>
</evidence>
<feature type="domain" description="Leucine-rich repeat and WD repeat-containing protein 1 WD" evidence="13">
    <location>
        <begin position="302"/>
        <end position="689"/>
    </location>
</feature>
<keyword evidence="7" id="KW-0677">Repeat</keyword>
<dbReference type="SUPFAM" id="SSF52075">
    <property type="entry name" value="Outer arm dynein light chain 1"/>
    <property type="match status" value="1"/>
</dbReference>
<comment type="subcellular location">
    <subcellularLocation>
        <location evidence="2">Chromosome</location>
    </subcellularLocation>
    <subcellularLocation>
        <location evidence="3">Cytoplasm</location>
        <location evidence="3">Cytoskeleton</location>
        <location evidence="3">Microtubule organizing center</location>
        <location evidence="3">Centrosome</location>
    </subcellularLocation>
    <subcellularLocation>
        <location evidence="1">Nucleus</location>
    </subcellularLocation>
</comment>
<dbReference type="PANTHER" id="PTHR24370">
    <property type="entry name" value="OPTICIN"/>
    <property type="match status" value="1"/>
</dbReference>
<dbReference type="PANTHER" id="PTHR24370:SF10">
    <property type="entry name" value="LEUCINE-RICH REPEAT AND WD REPEAT-CONTAINING PROTEIN 1"/>
    <property type="match status" value="1"/>
</dbReference>
<dbReference type="OrthoDB" id="7318948at2759"/>
<dbReference type="InterPro" id="IPR015943">
    <property type="entry name" value="WD40/YVTN_repeat-like_dom_sf"/>
</dbReference>
<evidence type="ECO:0000256" key="10">
    <source>
        <dbReference type="PROSITE-ProRule" id="PRU00221"/>
    </source>
</evidence>
<reference evidence="14" key="2">
    <citation type="submission" date="2020-11" db="EMBL/GenBank/DDBJ databases">
        <authorList>
            <person name="McCartney M.A."/>
            <person name="Auch B."/>
            <person name="Kono T."/>
            <person name="Mallez S."/>
            <person name="Becker A."/>
            <person name="Gohl D.M."/>
            <person name="Silverstein K.A.T."/>
            <person name="Koren S."/>
            <person name="Bechman K.B."/>
            <person name="Herman A."/>
            <person name="Abrahante J.E."/>
            <person name="Garbe J."/>
        </authorList>
    </citation>
    <scope>NUCLEOTIDE SEQUENCE</scope>
    <source>
        <strain evidence="14">Duluth1</strain>
        <tissue evidence="14">Whole animal</tissue>
    </source>
</reference>
<evidence type="ECO:0000256" key="5">
    <source>
        <dbReference type="ARBA" id="ARBA00022490"/>
    </source>
</evidence>
<feature type="compositionally biased region" description="Basic and acidic residues" evidence="11">
    <location>
        <begin position="233"/>
        <end position="275"/>
    </location>
</feature>
<feature type="domain" description="Leucine-rich repeat and WD repeat-containing protein 1 LRR" evidence="12">
    <location>
        <begin position="15"/>
        <end position="153"/>
    </location>
</feature>
<evidence type="ECO:0000256" key="1">
    <source>
        <dbReference type="ARBA" id="ARBA00004123"/>
    </source>
</evidence>
<dbReference type="EMBL" id="JAIWYP010000001">
    <property type="protein sequence ID" value="KAH3891681.1"/>
    <property type="molecule type" value="Genomic_DNA"/>
</dbReference>
<dbReference type="GO" id="GO:0005664">
    <property type="term" value="C:nuclear origin of replication recognition complex"/>
    <property type="evidence" value="ECO:0007669"/>
    <property type="project" value="TreeGrafter"/>
</dbReference>
<evidence type="ECO:0000313" key="15">
    <source>
        <dbReference type="Proteomes" id="UP000828390"/>
    </source>
</evidence>
<evidence type="ECO:0000256" key="2">
    <source>
        <dbReference type="ARBA" id="ARBA00004286"/>
    </source>
</evidence>
<keyword evidence="4" id="KW-0158">Chromosome</keyword>
<dbReference type="InterPro" id="IPR003591">
    <property type="entry name" value="Leu-rich_rpt_typical-subtyp"/>
</dbReference>
<keyword evidence="8" id="KW-0206">Cytoskeleton</keyword>
<feature type="repeat" description="WD" evidence="10">
    <location>
        <begin position="420"/>
        <end position="454"/>
    </location>
</feature>
<accession>A0A9D4NBN5</accession>
<organism evidence="14 15">
    <name type="scientific">Dreissena polymorpha</name>
    <name type="common">Zebra mussel</name>
    <name type="synonym">Mytilus polymorpha</name>
    <dbReference type="NCBI Taxonomy" id="45954"/>
    <lineage>
        <taxon>Eukaryota</taxon>
        <taxon>Metazoa</taxon>
        <taxon>Spiralia</taxon>
        <taxon>Lophotrochozoa</taxon>
        <taxon>Mollusca</taxon>
        <taxon>Bivalvia</taxon>
        <taxon>Autobranchia</taxon>
        <taxon>Heteroconchia</taxon>
        <taxon>Euheterodonta</taxon>
        <taxon>Imparidentia</taxon>
        <taxon>Neoheterodontei</taxon>
        <taxon>Myida</taxon>
        <taxon>Dreissenoidea</taxon>
        <taxon>Dreissenidae</taxon>
        <taxon>Dreissena</taxon>
    </lineage>
</organism>
<evidence type="ECO:0000256" key="3">
    <source>
        <dbReference type="ARBA" id="ARBA00004300"/>
    </source>
</evidence>
<dbReference type="SMART" id="SM00369">
    <property type="entry name" value="LRR_TYP"/>
    <property type="match status" value="3"/>
</dbReference>
<dbReference type="PROSITE" id="PS51450">
    <property type="entry name" value="LRR"/>
    <property type="match status" value="1"/>
</dbReference>
<dbReference type="SMART" id="SM00320">
    <property type="entry name" value="WD40"/>
    <property type="match status" value="4"/>
</dbReference>
<dbReference type="InterPro" id="IPR001680">
    <property type="entry name" value="WD40_rpt"/>
</dbReference>